<proteinExistence type="predicted"/>
<dbReference type="Proteomes" id="UP000250174">
    <property type="component" value="Unassembled WGS sequence"/>
</dbReference>
<keyword evidence="2 3" id="KW-0802">TPR repeat</keyword>
<dbReference type="InterPro" id="IPR019734">
    <property type="entry name" value="TPR_rpt"/>
</dbReference>
<gene>
    <name evidence="4" type="ORF">A3864_17820</name>
</gene>
<dbReference type="AlphaFoldDB" id="A0AAX1Q6B6"/>
<accession>A0AAX1Q6B6</accession>
<dbReference type="PANTHER" id="PTHR44858">
    <property type="entry name" value="TETRATRICOPEPTIDE REPEAT PROTEIN 6"/>
    <property type="match status" value="1"/>
</dbReference>
<dbReference type="InterPro" id="IPR011990">
    <property type="entry name" value="TPR-like_helical_dom_sf"/>
</dbReference>
<dbReference type="PANTHER" id="PTHR44858:SF1">
    <property type="entry name" value="UDP-N-ACETYLGLUCOSAMINE--PEPTIDE N-ACETYLGLUCOSAMINYLTRANSFERASE SPINDLY-RELATED"/>
    <property type="match status" value="1"/>
</dbReference>
<dbReference type="Pfam" id="PF14559">
    <property type="entry name" value="TPR_19"/>
    <property type="match status" value="1"/>
</dbReference>
<evidence type="ECO:0000256" key="2">
    <source>
        <dbReference type="ARBA" id="ARBA00022803"/>
    </source>
</evidence>
<evidence type="ECO:0000256" key="3">
    <source>
        <dbReference type="PROSITE-ProRule" id="PRU00339"/>
    </source>
</evidence>
<evidence type="ECO:0000313" key="5">
    <source>
        <dbReference type="Proteomes" id="UP000250174"/>
    </source>
</evidence>
<dbReference type="Gene3D" id="1.25.40.10">
    <property type="entry name" value="Tetratricopeptide repeat domain"/>
    <property type="match status" value="2"/>
</dbReference>
<evidence type="ECO:0008006" key="6">
    <source>
        <dbReference type="Google" id="ProtNLM"/>
    </source>
</evidence>
<evidence type="ECO:0000313" key="4">
    <source>
        <dbReference type="EMBL" id="RAS74797.1"/>
    </source>
</evidence>
<dbReference type="EMBL" id="LVYK01000044">
    <property type="protein sequence ID" value="RAS74797.1"/>
    <property type="molecule type" value="Genomic_DNA"/>
</dbReference>
<dbReference type="SUPFAM" id="SSF48452">
    <property type="entry name" value="TPR-like"/>
    <property type="match status" value="2"/>
</dbReference>
<feature type="repeat" description="TPR" evidence="3">
    <location>
        <begin position="25"/>
        <end position="58"/>
    </location>
</feature>
<name>A0AAX1Q6B6_9BACI</name>
<reference evidence="4 5" key="1">
    <citation type="submission" date="2016-03" db="EMBL/GenBank/DDBJ databases">
        <title>Comparison of Bacillus endophyticus and B. anthracis characteristics using whole genome sequence analysis and microbiological techniques.</title>
        <authorList>
            <person name="Lekota K.E."/>
            <person name="Mafofo J."/>
            <person name="Rees J."/>
            <person name="Muchadeyi F.C."/>
            <person name="Madoroba E."/>
            <person name="Van Heerden H."/>
        </authorList>
    </citation>
    <scope>NUCLEOTIDE SEQUENCE [LARGE SCALE GENOMIC DNA]</scope>
    <source>
        <strain evidence="4 5">3631_10C</strain>
    </source>
</reference>
<feature type="repeat" description="TPR" evidence="3">
    <location>
        <begin position="193"/>
        <end position="226"/>
    </location>
</feature>
<keyword evidence="1" id="KW-0677">Repeat</keyword>
<dbReference type="InterPro" id="IPR050498">
    <property type="entry name" value="Ycf3"/>
</dbReference>
<dbReference type="PROSITE" id="PS50005">
    <property type="entry name" value="TPR"/>
    <property type="match status" value="2"/>
</dbReference>
<dbReference type="SMART" id="SM00028">
    <property type="entry name" value="TPR"/>
    <property type="match status" value="4"/>
</dbReference>
<evidence type="ECO:0000256" key="1">
    <source>
        <dbReference type="ARBA" id="ARBA00022737"/>
    </source>
</evidence>
<comment type="caution">
    <text evidence="4">The sequence shown here is derived from an EMBL/GenBank/DDBJ whole genome shotgun (WGS) entry which is preliminary data.</text>
</comment>
<protein>
    <recommendedName>
        <fullName evidence="6">Tetratricopeptide repeat protein</fullName>
    </recommendedName>
</protein>
<organism evidence="4 5">
    <name type="scientific">Priestia endophytica</name>
    <dbReference type="NCBI Taxonomy" id="135735"/>
    <lineage>
        <taxon>Bacteria</taxon>
        <taxon>Bacillati</taxon>
        <taxon>Bacillota</taxon>
        <taxon>Bacilli</taxon>
        <taxon>Bacillales</taxon>
        <taxon>Bacillaceae</taxon>
        <taxon>Priestia</taxon>
    </lineage>
</organism>
<dbReference type="Pfam" id="PF13432">
    <property type="entry name" value="TPR_16"/>
    <property type="match status" value="1"/>
</dbReference>
<sequence>MNMEDGMEKNTRSEAAKVIPLVQTSEYFFDRGIKAYKRGNVKKAKRYIERVLQLEPENTVVLCQLAVILTDLGDYQQSNELLQSALQNANQESVYECHYFMANNYAYLGFFQEAKKHALQYINNEKNGRFSQAVEDLLEILSIEMDDIDEEENENEDRLIMQQEKAKLLLEMAQFEEAKELLHEIIEEHPEFWAAYNNLALAHFYTDEYEQAMIYVRKVLESNPGNLHALCNEAVFYFKTGKQDLLERQLTKLRVVHPISFDHRYKLGVTFAVIGEYSGAYRWLYSLYKKGAARDTTFLYWLSYSAYYIGHENLAKQAWEKLIVSSPEKKGEEPWNIAASRDGIQEVLHYIKQGEEEQFFGLYLLAQMENEERKTLLTKETEHFLYSPFLKTLSQDMLKSEELPRCLQIALTMRKSLQSEEEEKGIVYWYTLYNKARFTEIEMKNIPAFAASVVYMFYQSLKRPVPQKKIAQEYGISLTTMSKYIKKIRSVSIVSV</sequence>